<sequence length="547" mass="60447">KWQLRRAQAVCVEEADWRRTGGGLRSLRTHREKSDDGREQDGPEPPGWSRIPRQTGPEVSEPSPGEGEEVLQKLGKTMETKDEQFELCFQSLNKQQIDGSRLFKDVKAYHAAVKAVHETSKRLSQTLRDIYEPDWNGVEDLAVITESEDLLWNDYEEKLSDQVVRTMENYTSQFPEVKERVAKRGRKLVDYDSARHHLEALQSAKKKDEAKISKAEEEFNKAQSVFEEINTELREELPVLYQSRIGCYVTVFQNISNLRDVFYKEMSVLNRELYNVMKKLETQHSGKAFIIKGLNSTTSKSKKRKSLVISNPIPCNTAFPADHVSIHSSSENGKAAASSPPAQRTESISEESSLPEESSLSSKAVNSSDSDLSSGGTNTPKRQSVCNNENSDGSVRSHSPEEEEVEVEAEAEIAADHSDDSGVGVPKSEAAGQEASNPSDSADSDAPQSPEQEPASDPPSEEAKPKPLPVPAPRVSFSSTERRSLLTAEEQEEPEEASANPETADSAEDSPPGFLYKGVALESHAASEEGLLQFEEGDIILVLADTQ</sequence>
<proteinExistence type="predicted"/>
<gene>
    <name evidence="1" type="ORF">L3Q82_025238</name>
</gene>
<feature type="non-terminal residue" evidence="1">
    <location>
        <position position="1"/>
    </location>
</feature>
<keyword evidence="2" id="KW-1185">Reference proteome</keyword>
<dbReference type="EMBL" id="CM041537">
    <property type="protein sequence ID" value="KAI3370474.1"/>
    <property type="molecule type" value="Genomic_DNA"/>
</dbReference>
<comment type="caution">
    <text evidence="1">The sequence shown here is derived from an EMBL/GenBank/DDBJ whole genome shotgun (WGS) entry which is preliminary data.</text>
</comment>
<protein>
    <submittedName>
        <fullName evidence="1">Uncharacterized protein</fullName>
    </submittedName>
</protein>
<feature type="non-terminal residue" evidence="1">
    <location>
        <position position="547"/>
    </location>
</feature>
<name>A0ACB8WRS1_9TELE</name>
<reference evidence="1" key="1">
    <citation type="submission" date="2022-04" db="EMBL/GenBank/DDBJ databases">
        <title>Jade perch genome.</title>
        <authorList>
            <person name="Chao B."/>
        </authorList>
    </citation>
    <scope>NUCLEOTIDE SEQUENCE</scope>
    <source>
        <strain evidence="1">CB-2022</strain>
    </source>
</reference>
<evidence type="ECO:0000313" key="1">
    <source>
        <dbReference type="EMBL" id="KAI3370474.1"/>
    </source>
</evidence>
<organism evidence="1 2">
    <name type="scientific">Scortum barcoo</name>
    <name type="common">barcoo grunter</name>
    <dbReference type="NCBI Taxonomy" id="214431"/>
    <lineage>
        <taxon>Eukaryota</taxon>
        <taxon>Metazoa</taxon>
        <taxon>Chordata</taxon>
        <taxon>Craniata</taxon>
        <taxon>Vertebrata</taxon>
        <taxon>Euteleostomi</taxon>
        <taxon>Actinopterygii</taxon>
        <taxon>Neopterygii</taxon>
        <taxon>Teleostei</taxon>
        <taxon>Neoteleostei</taxon>
        <taxon>Acanthomorphata</taxon>
        <taxon>Eupercaria</taxon>
        <taxon>Centrarchiformes</taxon>
        <taxon>Terapontoidei</taxon>
        <taxon>Terapontidae</taxon>
        <taxon>Scortum</taxon>
    </lineage>
</organism>
<accession>A0ACB8WRS1</accession>
<dbReference type="Proteomes" id="UP000831701">
    <property type="component" value="Chromosome 7"/>
</dbReference>
<evidence type="ECO:0000313" key="2">
    <source>
        <dbReference type="Proteomes" id="UP000831701"/>
    </source>
</evidence>